<proteinExistence type="inferred from homology"/>
<dbReference type="InterPro" id="IPR002711">
    <property type="entry name" value="HNH"/>
</dbReference>
<dbReference type="InterPro" id="IPR003870">
    <property type="entry name" value="DUF222"/>
</dbReference>
<evidence type="ECO:0000313" key="4">
    <source>
        <dbReference type="Proteomes" id="UP001382727"/>
    </source>
</evidence>
<accession>A0ABZ2MKP7</accession>
<name>A0ABZ2MKP7_9MICO</name>
<dbReference type="Gene3D" id="1.10.30.50">
    <property type="match status" value="1"/>
</dbReference>
<sequence length="429" mass="45664">MTATVTFGSELGVLSHLRDAARSLVGAGDAAGSIWQLGEAEVADGLATVGALRQLLDVAEVALVREGLERGLPAQESWSAQDWVCRAEAQRAPTPEGRHVAQVLRVAKGESRVAQVTQAFAVGDLPLGKADQLVRFEDHVSRVADPDEVAEAVAVVLEGTRDTVVPTGPDGRGPHQRVRGLTEREVSTALTRTGRLLRPDTDLEREDTKAKAGRALWRQEGPAGLTTYRVVLDAEGAAVVDGALAALSEPVTGPEGERDDRPPARRRADALLEVVRRGVSAPGDVPRSDKAQVHVTIPLGDLLGQGAHGAGVTMTGQVLAPSVVRRMACDAGIIPVVLGGDGEILDMGRSVRLFTPGQRRAVWLRDGGCTYPGCTMPPQWCDAHHVDWWSRGGDTDMDNAALLCQRHHTKVHTRDLVATVTATGVTWHL</sequence>
<evidence type="ECO:0000259" key="2">
    <source>
        <dbReference type="SMART" id="SM00507"/>
    </source>
</evidence>
<feature type="domain" description="HNH nuclease" evidence="2">
    <location>
        <begin position="357"/>
        <end position="409"/>
    </location>
</feature>
<dbReference type="EMBL" id="CP144913">
    <property type="protein sequence ID" value="WXB77665.1"/>
    <property type="molecule type" value="Genomic_DNA"/>
</dbReference>
<dbReference type="Pfam" id="PF01844">
    <property type="entry name" value="HNH"/>
    <property type="match status" value="1"/>
</dbReference>
<protein>
    <submittedName>
        <fullName evidence="3">DUF222 domain-containing protein</fullName>
    </submittedName>
</protein>
<dbReference type="Proteomes" id="UP001382727">
    <property type="component" value="Chromosome"/>
</dbReference>
<dbReference type="CDD" id="cd00085">
    <property type="entry name" value="HNHc"/>
    <property type="match status" value="1"/>
</dbReference>
<keyword evidence="4" id="KW-1185">Reference proteome</keyword>
<reference evidence="3 4" key="1">
    <citation type="submission" date="2024-02" db="EMBL/GenBank/DDBJ databases">
        <title>Janibacter sp. nov., isolated from gut of marine sandworm.</title>
        <authorList>
            <person name="Kim B."/>
            <person name="Jun M.O."/>
            <person name="Shin N.-R."/>
        </authorList>
    </citation>
    <scope>NUCLEOTIDE SEQUENCE [LARGE SCALE GENOMIC DNA]</scope>
    <source>
        <strain evidence="3 4">A1S7</strain>
    </source>
</reference>
<dbReference type="RefSeq" id="WP_338751770.1">
    <property type="nucleotide sequence ID" value="NZ_CP144913.1"/>
</dbReference>
<dbReference type="Pfam" id="PF02720">
    <property type="entry name" value="DUF222"/>
    <property type="match status" value="1"/>
</dbReference>
<gene>
    <name evidence="3" type="ORF">V1351_06220</name>
</gene>
<evidence type="ECO:0000313" key="3">
    <source>
        <dbReference type="EMBL" id="WXB77665.1"/>
    </source>
</evidence>
<evidence type="ECO:0000256" key="1">
    <source>
        <dbReference type="ARBA" id="ARBA00023450"/>
    </source>
</evidence>
<organism evidence="3 4">
    <name type="scientific">Janibacter alittae</name>
    <dbReference type="NCBI Taxonomy" id="3115209"/>
    <lineage>
        <taxon>Bacteria</taxon>
        <taxon>Bacillati</taxon>
        <taxon>Actinomycetota</taxon>
        <taxon>Actinomycetes</taxon>
        <taxon>Micrococcales</taxon>
        <taxon>Intrasporangiaceae</taxon>
        <taxon>Janibacter</taxon>
    </lineage>
</organism>
<dbReference type="InterPro" id="IPR003615">
    <property type="entry name" value="HNH_nuc"/>
</dbReference>
<comment type="similarity">
    <text evidence="1">Belongs to the Rv1128c/1148c/1588c/1702c/1945/3466 family.</text>
</comment>
<dbReference type="SMART" id="SM00507">
    <property type="entry name" value="HNHc"/>
    <property type="match status" value="1"/>
</dbReference>